<evidence type="ECO:0000256" key="4">
    <source>
        <dbReference type="SAM" id="SignalP"/>
    </source>
</evidence>
<keyword evidence="7" id="KW-1185">Reference proteome</keyword>
<dbReference type="InterPro" id="IPR003582">
    <property type="entry name" value="ShKT_dom"/>
</dbReference>
<dbReference type="Gene3D" id="1.10.1280.10">
    <property type="entry name" value="Di-copper center containing domain from catechol oxidase"/>
    <property type="match status" value="1"/>
</dbReference>
<evidence type="ECO:0000256" key="3">
    <source>
        <dbReference type="PROSITE-ProRule" id="PRU01005"/>
    </source>
</evidence>
<feature type="chain" id="PRO_5043126715" evidence="4">
    <location>
        <begin position="26"/>
        <end position="573"/>
    </location>
</feature>
<evidence type="ECO:0000313" key="7">
    <source>
        <dbReference type="Proteomes" id="UP000276776"/>
    </source>
</evidence>
<dbReference type="STRING" id="103827.A0A0N5D763"/>
<dbReference type="GO" id="GO:0046872">
    <property type="term" value="F:metal ion binding"/>
    <property type="evidence" value="ECO:0007669"/>
    <property type="project" value="UniProtKB-KW"/>
</dbReference>
<evidence type="ECO:0000313" key="6">
    <source>
        <dbReference type="EMBL" id="VDN06474.1"/>
    </source>
</evidence>
<dbReference type="AlphaFoldDB" id="A0A0N5D763"/>
<keyword evidence="1" id="KW-0479">Metal-binding</keyword>
<proteinExistence type="predicted"/>
<gene>
    <name evidence="6" type="ORF">TCLT_LOCUS8887</name>
</gene>
<accession>A0A0N5D763</accession>
<dbReference type="InterPro" id="IPR008922">
    <property type="entry name" value="Di-copper_centre_dom_sf"/>
</dbReference>
<dbReference type="PROSITE" id="PS00497">
    <property type="entry name" value="TYROSINASE_1"/>
    <property type="match status" value="1"/>
</dbReference>
<feature type="signal peptide" evidence="4">
    <location>
        <begin position="1"/>
        <end position="25"/>
    </location>
</feature>
<keyword evidence="2" id="KW-0186">Copper</keyword>
<dbReference type="EMBL" id="UYYF01004697">
    <property type="protein sequence ID" value="VDN06474.1"/>
    <property type="molecule type" value="Genomic_DNA"/>
</dbReference>
<dbReference type="SMART" id="SM00254">
    <property type="entry name" value="ShKT"/>
    <property type="match status" value="2"/>
</dbReference>
<keyword evidence="4" id="KW-0732">Signal</keyword>
<feature type="domain" description="ShKT" evidence="5">
    <location>
        <begin position="520"/>
        <end position="554"/>
    </location>
</feature>
<dbReference type="PANTHER" id="PTHR11474">
    <property type="entry name" value="TYROSINASE FAMILY MEMBER"/>
    <property type="match status" value="1"/>
</dbReference>
<sequence length="573" mass="65580">MNKLRSNLTFIFLRVILITSTLTVSQQMMSIDCFVDVCIQLRQFDISARLAAMRPKLIVNAPSVPQNLQLSPALPNRASFAPSVYDCMDFRCLCPYFGGGLSPNGICHLRNGQPLQRAVRKEIRVLTDDERHRFFEAVRQLKASGEYDRLAVIHKQVRGAHSGPSFLPWHREFMKRMEIALRLIDPSVALPYWDSTLDYHLPNPQDSIMWSSFLMGETDSLGRVINGPFAGFTTLEGQPAITRRLGSEGHLFTDQNIAEVLAKNSIDGILAYTAPTQACPYPPNFSALEYYHASVHIWVGGDMKPPRTSANDPVFYLHHSFVDYIMEQWRQIHQNRFQREQEYPEEITTCTTPLHFANANMRPFNLINRQGLSNAYTDYLYTYAPRPTCSRQQRNCGSKFLFCDFRNGSPRCVTKIKLGKRCAEFGGQDACYMGICTNGYCTQVVTQPAAVTQHRLIPQPTRNTINPRMATSTPTCLNDDPCCSLWAARNECISNVEYMRMYCRRSCRYCQNPTNAWRGCFDRHISCPYMRLQGECTRKPQWMAENCQYSCGWCNLSAMTLCFRTALMTRRRA</sequence>
<dbReference type="OrthoDB" id="6132182at2759"/>
<reference evidence="8" key="1">
    <citation type="submission" date="2017-02" db="UniProtKB">
        <authorList>
            <consortium name="WormBaseParasite"/>
        </authorList>
    </citation>
    <scope>IDENTIFICATION</scope>
</reference>
<name>A0A0N5D763_THECL</name>
<evidence type="ECO:0000256" key="1">
    <source>
        <dbReference type="ARBA" id="ARBA00022723"/>
    </source>
</evidence>
<dbReference type="PANTHER" id="PTHR11474:SF126">
    <property type="entry name" value="TYROSINASE-LIKE PROTEIN TYR-1-RELATED"/>
    <property type="match status" value="1"/>
</dbReference>
<dbReference type="InterPro" id="IPR002227">
    <property type="entry name" value="Tyrosinase_Cu-bd"/>
</dbReference>
<dbReference type="WBParaSite" id="TCLT_0000889801-mRNA-1">
    <property type="protein sequence ID" value="TCLT_0000889801-mRNA-1"/>
    <property type="gene ID" value="TCLT_0000889801"/>
</dbReference>
<dbReference type="OMA" id="MWSSFLM"/>
<dbReference type="Pfam" id="PF00264">
    <property type="entry name" value="Tyrosinase"/>
    <property type="match status" value="1"/>
</dbReference>
<dbReference type="InterPro" id="IPR050316">
    <property type="entry name" value="Tyrosinase/Hemocyanin"/>
</dbReference>
<dbReference type="Proteomes" id="UP000276776">
    <property type="component" value="Unassembled WGS sequence"/>
</dbReference>
<feature type="disulfide bond" evidence="3">
    <location>
        <begin position="476"/>
        <end position="510"/>
    </location>
</feature>
<organism evidence="8">
    <name type="scientific">Thelazia callipaeda</name>
    <name type="common">Oriental eyeworm</name>
    <name type="synonym">Parasitic nematode</name>
    <dbReference type="NCBI Taxonomy" id="103827"/>
    <lineage>
        <taxon>Eukaryota</taxon>
        <taxon>Metazoa</taxon>
        <taxon>Ecdysozoa</taxon>
        <taxon>Nematoda</taxon>
        <taxon>Chromadorea</taxon>
        <taxon>Rhabditida</taxon>
        <taxon>Spirurina</taxon>
        <taxon>Spiruromorpha</taxon>
        <taxon>Thelazioidea</taxon>
        <taxon>Thelaziidae</taxon>
        <taxon>Thelazia</taxon>
    </lineage>
</organism>
<evidence type="ECO:0000313" key="8">
    <source>
        <dbReference type="WBParaSite" id="TCLT_0000889801-mRNA-1"/>
    </source>
</evidence>
<dbReference type="SUPFAM" id="SSF48056">
    <property type="entry name" value="Di-copper centre-containing domain"/>
    <property type="match status" value="1"/>
</dbReference>
<comment type="caution">
    <text evidence="3">Lacks conserved residue(s) required for the propagation of feature annotation.</text>
</comment>
<feature type="domain" description="ShKT" evidence="5">
    <location>
        <begin position="476"/>
        <end position="510"/>
    </location>
</feature>
<dbReference type="PROSITE" id="PS00498">
    <property type="entry name" value="TYROSINASE_2"/>
    <property type="match status" value="1"/>
</dbReference>
<dbReference type="Pfam" id="PF01549">
    <property type="entry name" value="ShK"/>
    <property type="match status" value="2"/>
</dbReference>
<protein>
    <submittedName>
        <fullName evidence="8">ShKT domain-containing protein</fullName>
    </submittedName>
</protein>
<keyword evidence="3" id="KW-1015">Disulfide bond</keyword>
<dbReference type="PROSITE" id="PS51670">
    <property type="entry name" value="SHKT"/>
    <property type="match status" value="2"/>
</dbReference>
<reference evidence="6 7" key="2">
    <citation type="submission" date="2018-11" db="EMBL/GenBank/DDBJ databases">
        <authorList>
            <consortium name="Pathogen Informatics"/>
        </authorList>
    </citation>
    <scope>NUCLEOTIDE SEQUENCE [LARGE SCALE GENOMIC DNA]</scope>
</reference>
<evidence type="ECO:0000259" key="5">
    <source>
        <dbReference type="PROSITE" id="PS51670"/>
    </source>
</evidence>
<feature type="disulfide bond" evidence="3">
    <location>
        <begin position="520"/>
        <end position="554"/>
    </location>
</feature>
<evidence type="ECO:0000256" key="2">
    <source>
        <dbReference type="ARBA" id="ARBA00023008"/>
    </source>
</evidence>
<dbReference type="GO" id="GO:0016491">
    <property type="term" value="F:oxidoreductase activity"/>
    <property type="evidence" value="ECO:0007669"/>
    <property type="project" value="InterPro"/>
</dbReference>
<dbReference type="PRINTS" id="PR00092">
    <property type="entry name" value="TYROSINASE"/>
</dbReference>